<reference evidence="1 2" key="1">
    <citation type="submission" date="2022-12" db="EMBL/GenBank/DDBJ databases">
        <title>Draft genome sequence of Paenibacillus sp. dW9.</title>
        <authorList>
            <person name="Choi E.-W."/>
            <person name="Kim D.-U."/>
        </authorList>
    </citation>
    <scope>NUCLEOTIDE SEQUENCE [LARGE SCALE GENOMIC DNA]</scope>
    <source>
        <strain evidence="2">dW9</strain>
    </source>
</reference>
<keyword evidence="2" id="KW-1185">Reference proteome</keyword>
<dbReference type="Proteomes" id="UP001527882">
    <property type="component" value="Unassembled WGS sequence"/>
</dbReference>
<dbReference type="EMBL" id="JAQAGZ010000011">
    <property type="protein sequence ID" value="MCZ8514278.1"/>
    <property type="molecule type" value="Genomic_DNA"/>
</dbReference>
<accession>A0ABT4QBL5</accession>
<evidence type="ECO:0000313" key="2">
    <source>
        <dbReference type="Proteomes" id="UP001527882"/>
    </source>
</evidence>
<organism evidence="1 2">
    <name type="scientific">Paenibacillus gyeongsangnamensis</name>
    <dbReference type="NCBI Taxonomy" id="3388067"/>
    <lineage>
        <taxon>Bacteria</taxon>
        <taxon>Bacillati</taxon>
        <taxon>Bacillota</taxon>
        <taxon>Bacilli</taxon>
        <taxon>Bacillales</taxon>
        <taxon>Paenibacillaceae</taxon>
        <taxon>Paenibacillus</taxon>
    </lineage>
</organism>
<comment type="caution">
    <text evidence="1">The sequence shown here is derived from an EMBL/GenBank/DDBJ whole genome shotgun (WGS) entry which is preliminary data.</text>
</comment>
<protein>
    <submittedName>
        <fullName evidence="1">DUF1450 domain-containing protein</fullName>
    </submittedName>
</protein>
<gene>
    <name evidence="1" type="ORF">O9H85_17950</name>
</gene>
<sequence length="84" mass="9685">MSMGIVVVEVCDRNEISLKPLEDFETKYPEVAVIRTNCLNKCNLCRARPYALVNGKRVFAKTAEECIREIEEVVKEEIKEFYGI</sequence>
<name>A0ABT4QBL5_9BACL</name>
<dbReference type="Pfam" id="PF07293">
    <property type="entry name" value="DUF1450"/>
    <property type="match status" value="1"/>
</dbReference>
<evidence type="ECO:0000313" key="1">
    <source>
        <dbReference type="EMBL" id="MCZ8514278.1"/>
    </source>
</evidence>
<dbReference type="InterPro" id="IPR009910">
    <property type="entry name" value="DUF1450"/>
</dbReference>
<proteinExistence type="predicted"/>
<dbReference type="RefSeq" id="WP_269882800.1">
    <property type="nucleotide sequence ID" value="NZ_JAQAGZ010000011.1"/>
</dbReference>